<dbReference type="EMBL" id="CP002305">
    <property type="protein sequence ID" value="ADQ18777.1"/>
    <property type="molecule type" value="Genomic_DNA"/>
</dbReference>
<keyword evidence="4 6" id="KW-1133">Transmembrane helix</keyword>
<feature type="transmembrane region" description="Helical" evidence="6">
    <location>
        <begin position="202"/>
        <end position="223"/>
    </location>
</feature>
<feature type="transmembrane region" description="Helical" evidence="6">
    <location>
        <begin position="10"/>
        <end position="28"/>
    </location>
</feature>
<evidence type="ECO:0000313" key="8">
    <source>
        <dbReference type="Proteomes" id="UP000007435"/>
    </source>
</evidence>
<dbReference type="RefSeq" id="WP_013409805.1">
    <property type="nucleotide sequence ID" value="NC_014655.1"/>
</dbReference>
<sequence length="343" mass="39163">MASPQISNRIINQIVLIIAIVFSCLLIFHYLNYYLPGFLAAITLYIVYREWYFRLTEQKRWNKVLTALLFIFFSIVFIVLPLWGLIDYMIPRLSVFLDNTDSIMQKFNQVKEYMSKKPVLENIDLSDEALADFLQSLTKYLPRILNSVAEVLLNMLVAFFVLYFMLVSGRKLENQLTHFFPYSEVSRQELWSEIKLMVRTNAIGIPILGMCQGLVAMLGYYLFGVENAVLWGIVTGVATVFPVLGTMAVYVPICIVSFATGEWTNALWLTLYCFFLVGGIDNVLRFTLLKTLGNVHPLITVFGVLLGLKLFGMLGLIFGPLLLSSVAVLFKVYLNEYGRPKEK</sequence>
<comment type="similarity">
    <text evidence="2">Belongs to the autoinducer-2 exporter (AI-2E) (TC 2.A.86) family.</text>
</comment>
<gene>
    <name evidence="7" type="ordered locus">Lbys_3116</name>
</gene>
<feature type="transmembrane region" description="Helical" evidence="6">
    <location>
        <begin position="229"/>
        <end position="259"/>
    </location>
</feature>
<dbReference type="AlphaFoldDB" id="E4RUP1"/>
<reference key="1">
    <citation type="submission" date="2010-11" db="EMBL/GenBank/DDBJ databases">
        <title>The complete genome of Leadbetterella byssophila DSM 17132.</title>
        <authorList>
            <consortium name="US DOE Joint Genome Institute (JGI-PGF)"/>
            <person name="Lucas S."/>
            <person name="Copeland A."/>
            <person name="Lapidus A."/>
            <person name="Glavina del Rio T."/>
            <person name="Dalin E."/>
            <person name="Tice H."/>
            <person name="Bruce D."/>
            <person name="Goodwin L."/>
            <person name="Pitluck S."/>
            <person name="Kyrpides N."/>
            <person name="Mavromatis K."/>
            <person name="Ivanova N."/>
            <person name="Teshima H."/>
            <person name="Brettin T."/>
            <person name="Detter J.C."/>
            <person name="Han C."/>
            <person name="Tapia R."/>
            <person name="Land M."/>
            <person name="Hauser L."/>
            <person name="Markowitz V."/>
            <person name="Cheng J.-F."/>
            <person name="Hugenholtz P."/>
            <person name="Woyke T."/>
            <person name="Wu D."/>
            <person name="Tindall B."/>
            <person name="Pomrenke H.G."/>
            <person name="Brambilla E."/>
            <person name="Klenk H.-P."/>
            <person name="Eisen J.A."/>
        </authorList>
    </citation>
    <scope>NUCLEOTIDE SEQUENCE [LARGE SCALE GENOMIC DNA]</scope>
    <source>
        <strain>DSM 17132</strain>
    </source>
</reference>
<feature type="transmembrane region" description="Helical" evidence="6">
    <location>
        <begin position="64"/>
        <end position="86"/>
    </location>
</feature>
<protein>
    <recommendedName>
        <fullName evidence="9">AI-2E family transporter</fullName>
    </recommendedName>
</protein>
<feature type="transmembrane region" description="Helical" evidence="6">
    <location>
        <begin position="144"/>
        <end position="166"/>
    </location>
</feature>
<dbReference type="STRING" id="649349.Lbys_3116"/>
<comment type="subcellular location">
    <subcellularLocation>
        <location evidence="1">Membrane</location>
        <topology evidence="1">Multi-pass membrane protein</topology>
    </subcellularLocation>
</comment>
<keyword evidence="5 6" id="KW-0472">Membrane</keyword>
<dbReference type="GO" id="GO:0016020">
    <property type="term" value="C:membrane"/>
    <property type="evidence" value="ECO:0007669"/>
    <property type="project" value="UniProtKB-SubCell"/>
</dbReference>
<evidence type="ECO:0000256" key="3">
    <source>
        <dbReference type="ARBA" id="ARBA00022692"/>
    </source>
</evidence>
<accession>E4RUP1</accession>
<evidence type="ECO:0008006" key="9">
    <source>
        <dbReference type="Google" id="ProtNLM"/>
    </source>
</evidence>
<evidence type="ECO:0000256" key="5">
    <source>
        <dbReference type="ARBA" id="ARBA00023136"/>
    </source>
</evidence>
<evidence type="ECO:0000256" key="6">
    <source>
        <dbReference type="SAM" id="Phobius"/>
    </source>
</evidence>
<dbReference type="PANTHER" id="PTHR21716">
    <property type="entry name" value="TRANSMEMBRANE PROTEIN"/>
    <property type="match status" value="1"/>
</dbReference>
<dbReference type="Pfam" id="PF01594">
    <property type="entry name" value="AI-2E_transport"/>
    <property type="match status" value="1"/>
</dbReference>
<keyword evidence="3 6" id="KW-0812">Transmembrane</keyword>
<name>E4RUP1_LEAB4</name>
<organism evidence="7 8">
    <name type="scientific">Leadbetterella byssophila (strain DSM 17132 / JCM 16389 / KACC 11308 / NBRC 106382 / 4M15)</name>
    <dbReference type="NCBI Taxonomy" id="649349"/>
    <lineage>
        <taxon>Bacteria</taxon>
        <taxon>Pseudomonadati</taxon>
        <taxon>Bacteroidota</taxon>
        <taxon>Cytophagia</taxon>
        <taxon>Cytophagales</taxon>
        <taxon>Leadbetterellaceae</taxon>
        <taxon>Leadbetterella</taxon>
    </lineage>
</organism>
<dbReference type="InterPro" id="IPR002549">
    <property type="entry name" value="AI-2E-like"/>
</dbReference>
<proteinExistence type="inferred from homology"/>
<feature type="transmembrane region" description="Helical" evidence="6">
    <location>
        <begin position="266"/>
        <end position="288"/>
    </location>
</feature>
<feature type="transmembrane region" description="Helical" evidence="6">
    <location>
        <begin position="34"/>
        <end position="52"/>
    </location>
</feature>
<evidence type="ECO:0000313" key="7">
    <source>
        <dbReference type="EMBL" id="ADQ18777.1"/>
    </source>
</evidence>
<dbReference type="Proteomes" id="UP000007435">
    <property type="component" value="Chromosome"/>
</dbReference>
<evidence type="ECO:0000256" key="4">
    <source>
        <dbReference type="ARBA" id="ARBA00022989"/>
    </source>
</evidence>
<evidence type="ECO:0000256" key="1">
    <source>
        <dbReference type="ARBA" id="ARBA00004141"/>
    </source>
</evidence>
<dbReference type="OrthoDB" id="9773730at2"/>
<dbReference type="HOGENOM" id="CLU_041771_0_0_10"/>
<feature type="transmembrane region" description="Helical" evidence="6">
    <location>
        <begin position="308"/>
        <end position="334"/>
    </location>
</feature>
<reference evidence="7 8" key="2">
    <citation type="journal article" date="2011" name="Stand. Genomic Sci.">
        <title>Complete genome sequence of Leadbetterella byssophila type strain (4M15).</title>
        <authorList>
            <person name="Abt B."/>
            <person name="Teshima H."/>
            <person name="Lucas S."/>
            <person name="Lapidus A."/>
            <person name="Del Rio T.G."/>
            <person name="Nolan M."/>
            <person name="Tice H."/>
            <person name="Cheng J.F."/>
            <person name="Pitluck S."/>
            <person name="Liolios K."/>
            <person name="Pagani I."/>
            <person name="Ivanova N."/>
            <person name="Mavromatis K."/>
            <person name="Pati A."/>
            <person name="Tapia R."/>
            <person name="Han C."/>
            <person name="Goodwin L."/>
            <person name="Chen A."/>
            <person name="Palaniappan K."/>
            <person name="Land M."/>
            <person name="Hauser L."/>
            <person name="Chang Y.J."/>
            <person name="Jeffries C.D."/>
            <person name="Rohde M."/>
            <person name="Goker M."/>
            <person name="Tindall B.J."/>
            <person name="Detter J.C."/>
            <person name="Woyke T."/>
            <person name="Bristow J."/>
            <person name="Eisen J.A."/>
            <person name="Markowitz V."/>
            <person name="Hugenholtz P."/>
            <person name="Klenk H.P."/>
            <person name="Kyrpides N.C."/>
        </authorList>
    </citation>
    <scope>NUCLEOTIDE SEQUENCE [LARGE SCALE GENOMIC DNA]</scope>
    <source>
        <strain evidence="8">DSM 17132 / JCM 16389 / KACC 11308 / NBRC 106382 / 4M15</strain>
    </source>
</reference>
<evidence type="ECO:0000256" key="2">
    <source>
        <dbReference type="ARBA" id="ARBA00009773"/>
    </source>
</evidence>
<keyword evidence="8" id="KW-1185">Reference proteome</keyword>
<dbReference type="PANTHER" id="PTHR21716:SF4">
    <property type="entry name" value="TRANSMEMBRANE PROTEIN 245"/>
    <property type="match status" value="1"/>
</dbReference>
<dbReference type="eggNOG" id="COG0628">
    <property type="taxonomic scope" value="Bacteria"/>
</dbReference>
<dbReference type="KEGG" id="lby:Lbys_3116"/>